<evidence type="ECO:0000313" key="3">
    <source>
        <dbReference type="EMBL" id="GAA3793511.1"/>
    </source>
</evidence>
<comment type="caution">
    <text evidence="3">The sequence shown here is derived from an EMBL/GenBank/DDBJ whole genome shotgun (WGS) entry which is preliminary data.</text>
</comment>
<dbReference type="RefSeq" id="WP_344934927.1">
    <property type="nucleotide sequence ID" value="NZ_BAAAZR010000001.1"/>
</dbReference>
<keyword evidence="4" id="KW-1185">Reference proteome</keyword>
<dbReference type="Proteomes" id="UP001500888">
    <property type="component" value="Unassembled WGS sequence"/>
</dbReference>
<feature type="compositionally biased region" description="Polar residues" evidence="1">
    <location>
        <begin position="175"/>
        <end position="184"/>
    </location>
</feature>
<proteinExistence type="predicted"/>
<evidence type="ECO:0000313" key="4">
    <source>
        <dbReference type="Proteomes" id="UP001500888"/>
    </source>
</evidence>
<keyword evidence="2" id="KW-0812">Transmembrane</keyword>
<feature type="region of interest" description="Disordered" evidence="1">
    <location>
        <begin position="1"/>
        <end position="134"/>
    </location>
</feature>
<gene>
    <name evidence="3" type="ORF">GCM10022226_11040</name>
</gene>
<reference evidence="4" key="1">
    <citation type="journal article" date="2019" name="Int. J. Syst. Evol. Microbiol.">
        <title>The Global Catalogue of Microorganisms (GCM) 10K type strain sequencing project: providing services to taxonomists for standard genome sequencing and annotation.</title>
        <authorList>
            <consortium name="The Broad Institute Genomics Platform"/>
            <consortium name="The Broad Institute Genome Sequencing Center for Infectious Disease"/>
            <person name="Wu L."/>
            <person name="Ma J."/>
        </authorList>
    </citation>
    <scope>NUCLEOTIDE SEQUENCE [LARGE SCALE GENOMIC DNA]</scope>
    <source>
        <strain evidence="4">JCM 16908</strain>
    </source>
</reference>
<protein>
    <recommendedName>
        <fullName evidence="5">Serine/threonine protein kinase</fullName>
    </recommendedName>
</protein>
<feature type="compositionally biased region" description="Low complexity" evidence="1">
    <location>
        <begin position="163"/>
        <end position="174"/>
    </location>
</feature>
<evidence type="ECO:0000256" key="2">
    <source>
        <dbReference type="SAM" id="Phobius"/>
    </source>
</evidence>
<feature type="transmembrane region" description="Helical" evidence="2">
    <location>
        <begin position="143"/>
        <end position="161"/>
    </location>
</feature>
<feature type="compositionally biased region" description="Gly residues" evidence="1">
    <location>
        <begin position="292"/>
        <end position="301"/>
    </location>
</feature>
<sequence length="301" mass="32215">MDRDGPPSSHEEDPLQQIDPLGIEWKSEPERPRGDVLSDGWTPGDEPARAGSDDSSDLVWADQERAEDPEQSESLEGYEHLYRPEGYEVSHDDERSDGYERSDDENWDPDGEHDPDGEGGRGFLGPGWTGDLEEEKGNKNKQLILALVAIVVLAVAGGWIVSSSVGSSPEAACSTPGNCASVEQQDPALTDSPTVGPSLTDPAAESTAGPEETTSPSETPTPTTSQVRQTRQPTSRPTPTRTRVHSPKPSSPRSSSRPQPEDQPTEDNPKPSPTPAPTTQAPKPAPSPTKSQGGGVLDWLF</sequence>
<feature type="compositionally biased region" description="Low complexity" evidence="1">
    <location>
        <begin position="202"/>
        <end position="258"/>
    </location>
</feature>
<organism evidence="3 4">
    <name type="scientific">Sphaerisporangium flaviroseum</name>
    <dbReference type="NCBI Taxonomy" id="509199"/>
    <lineage>
        <taxon>Bacteria</taxon>
        <taxon>Bacillati</taxon>
        <taxon>Actinomycetota</taxon>
        <taxon>Actinomycetes</taxon>
        <taxon>Streptosporangiales</taxon>
        <taxon>Streptosporangiaceae</taxon>
        <taxon>Sphaerisporangium</taxon>
    </lineage>
</organism>
<name>A0ABP7HJR7_9ACTN</name>
<evidence type="ECO:0000256" key="1">
    <source>
        <dbReference type="SAM" id="MobiDB-lite"/>
    </source>
</evidence>
<keyword evidence="2" id="KW-1133">Transmembrane helix</keyword>
<feature type="compositionally biased region" description="Basic and acidic residues" evidence="1">
    <location>
        <begin position="1"/>
        <end position="13"/>
    </location>
</feature>
<keyword evidence="2" id="KW-0472">Membrane</keyword>
<accession>A0ABP7HJR7</accession>
<feature type="compositionally biased region" description="Basic and acidic residues" evidence="1">
    <location>
        <begin position="110"/>
        <end position="119"/>
    </location>
</feature>
<feature type="compositionally biased region" description="Basic and acidic residues" evidence="1">
    <location>
        <begin position="77"/>
        <end position="101"/>
    </location>
</feature>
<feature type="compositionally biased region" description="Basic and acidic residues" evidence="1">
    <location>
        <begin position="25"/>
        <end position="36"/>
    </location>
</feature>
<dbReference type="EMBL" id="BAAAZR010000001">
    <property type="protein sequence ID" value="GAA3793511.1"/>
    <property type="molecule type" value="Genomic_DNA"/>
</dbReference>
<feature type="region of interest" description="Disordered" evidence="1">
    <location>
        <begin position="163"/>
        <end position="301"/>
    </location>
</feature>
<evidence type="ECO:0008006" key="5">
    <source>
        <dbReference type="Google" id="ProtNLM"/>
    </source>
</evidence>